<accession>A0A2R6NSJ6</accession>
<evidence type="ECO:0000256" key="1">
    <source>
        <dbReference type="ARBA" id="ARBA00012552"/>
    </source>
</evidence>
<dbReference type="PANTHER" id="PTHR47960">
    <property type="entry name" value="DEAD-BOX ATP-DEPENDENT RNA HELICASE 50"/>
    <property type="match status" value="1"/>
</dbReference>
<gene>
    <name evidence="12" type="ORF">PHLCEN_2v8805</name>
</gene>
<feature type="region of interest" description="Disordered" evidence="8">
    <location>
        <begin position="360"/>
        <end position="383"/>
    </location>
</feature>
<keyword evidence="5" id="KW-0067">ATP-binding</keyword>
<evidence type="ECO:0000259" key="11">
    <source>
        <dbReference type="PROSITE" id="PS51195"/>
    </source>
</evidence>
<evidence type="ECO:0000256" key="3">
    <source>
        <dbReference type="ARBA" id="ARBA00022801"/>
    </source>
</evidence>
<dbReference type="InterPro" id="IPR011545">
    <property type="entry name" value="DEAD/DEAH_box_helicase_dom"/>
</dbReference>
<dbReference type="SUPFAM" id="SSF52540">
    <property type="entry name" value="P-loop containing nucleoside triphosphate hydrolases"/>
    <property type="match status" value="2"/>
</dbReference>
<evidence type="ECO:0000256" key="6">
    <source>
        <dbReference type="ARBA" id="ARBA00047984"/>
    </source>
</evidence>
<feature type="domain" description="Helicase C-terminal" evidence="10">
    <location>
        <begin position="398"/>
        <end position="564"/>
    </location>
</feature>
<evidence type="ECO:0000256" key="7">
    <source>
        <dbReference type="PROSITE-ProRule" id="PRU00552"/>
    </source>
</evidence>
<dbReference type="SMART" id="SM00490">
    <property type="entry name" value="HELICc"/>
    <property type="match status" value="1"/>
</dbReference>
<comment type="caution">
    <text evidence="12">The sequence shown here is derived from an EMBL/GenBank/DDBJ whole genome shotgun (WGS) entry which is preliminary data.</text>
</comment>
<dbReference type="OrthoDB" id="10256233at2759"/>
<keyword evidence="2" id="KW-0547">Nucleotide-binding</keyword>
<evidence type="ECO:0000259" key="9">
    <source>
        <dbReference type="PROSITE" id="PS51192"/>
    </source>
</evidence>
<dbReference type="InterPro" id="IPR001650">
    <property type="entry name" value="Helicase_C-like"/>
</dbReference>
<protein>
    <recommendedName>
        <fullName evidence="1">RNA helicase</fullName>
        <ecNumber evidence="1">3.6.4.13</ecNumber>
    </recommendedName>
</protein>
<feature type="short sequence motif" description="Q motif" evidence="7">
    <location>
        <begin position="41"/>
        <end position="71"/>
    </location>
</feature>
<feature type="domain" description="DEAD-box RNA helicase Q" evidence="11">
    <location>
        <begin position="41"/>
        <end position="71"/>
    </location>
</feature>
<dbReference type="PROSITE" id="PS51195">
    <property type="entry name" value="Q_MOTIF"/>
    <property type="match status" value="1"/>
</dbReference>
<evidence type="ECO:0000256" key="4">
    <source>
        <dbReference type="ARBA" id="ARBA00022806"/>
    </source>
</evidence>
<keyword evidence="3" id="KW-0378">Hydrolase</keyword>
<evidence type="ECO:0000313" key="12">
    <source>
        <dbReference type="EMBL" id="PSR75891.1"/>
    </source>
</evidence>
<keyword evidence="4" id="KW-0347">Helicase</keyword>
<dbReference type="PROSITE" id="PS51194">
    <property type="entry name" value="HELICASE_CTER"/>
    <property type="match status" value="1"/>
</dbReference>
<dbReference type="EC" id="3.6.4.13" evidence="1"/>
<dbReference type="STRING" id="98765.A0A2R6NSJ6"/>
<feature type="compositionally biased region" description="Low complexity" evidence="8">
    <location>
        <begin position="361"/>
        <end position="373"/>
    </location>
</feature>
<dbReference type="GO" id="GO:0005524">
    <property type="term" value="F:ATP binding"/>
    <property type="evidence" value="ECO:0007669"/>
    <property type="project" value="UniProtKB-KW"/>
</dbReference>
<organism evidence="12 13">
    <name type="scientific">Hermanssonia centrifuga</name>
    <dbReference type="NCBI Taxonomy" id="98765"/>
    <lineage>
        <taxon>Eukaryota</taxon>
        <taxon>Fungi</taxon>
        <taxon>Dikarya</taxon>
        <taxon>Basidiomycota</taxon>
        <taxon>Agaricomycotina</taxon>
        <taxon>Agaricomycetes</taxon>
        <taxon>Polyporales</taxon>
        <taxon>Meruliaceae</taxon>
        <taxon>Hermanssonia</taxon>
    </lineage>
</organism>
<dbReference type="Pfam" id="PF00270">
    <property type="entry name" value="DEAD"/>
    <property type="match status" value="1"/>
</dbReference>
<evidence type="ECO:0000256" key="8">
    <source>
        <dbReference type="SAM" id="MobiDB-lite"/>
    </source>
</evidence>
<dbReference type="GO" id="GO:0016787">
    <property type="term" value="F:hydrolase activity"/>
    <property type="evidence" value="ECO:0007669"/>
    <property type="project" value="UniProtKB-KW"/>
</dbReference>
<name>A0A2R6NSJ6_9APHY</name>
<evidence type="ECO:0000256" key="2">
    <source>
        <dbReference type="ARBA" id="ARBA00022741"/>
    </source>
</evidence>
<proteinExistence type="predicted"/>
<dbReference type="InterPro" id="IPR027417">
    <property type="entry name" value="P-loop_NTPase"/>
</dbReference>
<dbReference type="EMBL" id="MLYV02000872">
    <property type="protein sequence ID" value="PSR75891.1"/>
    <property type="molecule type" value="Genomic_DNA"/>
</dbReference>
<dbReference type="PROSITE" id="PS51192">
    <property type="entry name" value="HELICASE_ATP_BIND_1"/>
    <property type="match status" value="1"/>
</dbReference>
<dbReference type="InterPro" id="IPR014014">
    <property type="entry name" value="RNA_helicase_DEAD_Q_motif"/>
</dbReference>
<sequence>MTSCLLSFNLLPWRGSRPLHVLKESSIRCNRLVHQYATAQQSFEELGLRRPVIAALQEAFPNVIRPTPAQASFIPALLSGKDILLKGQTGSGKSFGLLLALLSLPRKFNRVELDGKYVKSSTTTSLFIVPHRDLALQLMHWTASIHASILQTGGIDSVAQLVLRGINPIPAQVDKIHNCSPHVLIGTPQAVLEALQLESNPLKLPHLSTIVVDEADYLIQYTPRAPDKYKRDKFELDLKRHPSVTRQILDMVYSPMRQAFNKKKGIKQAQEIERPLKPMVLHRPQLIMTSATLKSQFRYSVLTEGGWFRQADDKVTIVTGSPSEVEDANSVMGGGSLVHSALIVSDDGTVRNIPGAVDLPTGTAETETTQGEADQPVATEIPPPSSEDFDDFTDTASPFNQNALEAVATVFALDVPRVALLVLKAAAPVRRAIFDLRSLGINAHGLDVLEPQSGGSFLLQRGVAPEDNPTLLVSTLATTRGLDLPDLTHVFLLGAPTGLTPDEYMHVAGRTGRFGKDGTVIAVLEEPRIVKDNTGKTYNQNEPRWIQNIYTKIGVTPRMVAHFGNE</sequence>
<feature type="domain" description="Helicase ATP-binding" evidence="9">
    <location>
        <begin position="74"/>
        <end position="293"/>
    </location>
</feature>
<dbReference type="GO" id="GO:0003676">
    <property type="term" value="F:nucleic acid binding"/>
    <property type="evidence" value="ECO:0007669"/>
    <property type="project" value="InterPro"/>
</dbReference>
<dbReference type="AlphaFoldDB" id="A0A2R6NSJ6"/>
<evidence type="ECO:0000256" key="5">
    <source>
        <dbReference type="ARBA" id="ARBA00022840"/>
    </source>
</evidence>
<dbReference type="InterPro" id="IPR014001">
    <property type="entry name" value="Helicase_ATP-bd"/>
</dbReference>
<reference evidence="12 13" key="1">
    <citation type="submission" date="2018-02" db="EMBL/GenBank/DDBJ databases">
        <title>Genome sequence of the basidiomycete white-rot fungus Phlebia centrifuga.</title>
        <authorList>
            <person name="Granchi Z."/>
            <person name="Peng M."/>
            <person name="de Vries R.P."/>
            <person name="Hilden K."/>
            <person name="Makela M.R."/>
            <person name="Grigoriev I."/>
            <person name="Riley R."/>
        </authorList>
    </citation>
    <scope>NUCLEOTIDE SEQUENCE [LARGE SCALE GENOMIC DNA]</scope>
    <source>
        <strain evidence="12 13">FBCC195</strain>
    </source>
</reference>
<dbReference type="Gene3D" id="3.40.50.300">
    <property type="entry name" value="P-loop containing nucleotide triphosphate hydrolases"/>
    <property type="match status" value="2"/>
</dbReference>
<evidence type="ECO:0000313" key="13">
    <source>
        <dbReference type="Proteomes" id="UP000186601"/>
    </source>
</evidence>
<dbReference type="GO" id="GO:0003724">
    <property type="term" value="F:RNA helicase activity"/>
    <property type="evidence" value="ECO:0007669"/>
    <property type="project" value="UniProtKB-EC"/>
</dbReference>
<dbReference type="Proteomes" id="UP000186601">
    <property type="component" value="Unassembled WGS sequence"/>
</dbReference>
<evidence type="ECO:0000259" key="10">
    <source>
        <dbReference type="PROSITE" id="PS51194"/>
    </source>
</evidence>
<dbReference type="SMART" id="SM00487">
    <property type="entry name" value="DEXDc"/>
    <property type="match status" value="1"/>
</dbReference>
<keyword evidence="13" id="KW-1185">Reference proteome</keyword>
<dbReference type="Pfam" id="PF00271">
    <property type="entry name" value="Helicase_C"/>
    <property type="match status" value="1"/>
</dbReference>
<comment type="catalytic activity">
    <reaction evidence="6">
        <text>ATP + H2O = ADP + phosphate + H(+)</text>
        <dbReference type="Rhea" id="RHEA:13065"/>
        <dbReference type="ChEBI" id="CHEBI:15377"/>
        <dbReference type="ChEBI" id="CHEBI:15378"/>
        <dbReference type="ChEBI" id="CHEBI:30616"/>
        <dbReference type="ChEBI" id="CHEBI:43474"/>
        <dbReference type="ChEBI" id="CHEBI:456216"/>
        <dbReference type="EC" id="3.6.4.13"/>
    </reaction>
</comment>